<feature type="region of interest" description="Disordered" evidence="1">
    <location>
        <begin position="1"/>
        <end position="31"/>
    </location>
</feature>
<organism evidence="2">
    <name type="scientific">uncultured Thermomicrobiales bacterium</name>
    <dbReference type="NCBI Taxonomy" id="1645740"/>
    <lineage>
        <taxon>Bacteria</taxon>
        <taxon>Pseudomonadati</taxon>
        <taxon>Thermomicrobiota</taxon>
        <taxon>Thermomicrobia</taxon>
        <taxon>Thermomicrobiales</taxon>
        <taxon>environmental samples</taxon>
    </lineage>
</organism>
<feature type="non-terminal residue" evidence="2">
    <location>
        <position position="31"/>
    </location>
</feature>
<gene>
    <name evidence="2" type="ORF">AVDCRST_MAG73-2481</name>
</gene>
<accession>A0A6J4UC05</accession>
<reference evidence="2" key="1">
    <citation type="submission" date="2020-02" db="EMBL/GenBank/DDBJ databases">
        <authorList>
            <person name="Meier V. D."/>
        </authorList>
    </citation>
    <scope>NUCLEOTIDE SEQUENCE</scope>
    <source>
        <strain evidence="2">AVDCRST_MAG73</strain>
    </source>
</reference>
<dbReference type="EMBL" id="CADCWE010000164">
    <property type="protein sequence ID" value="CAA9546647.1"/>
    <property type="molecule type" value="Genomic_DNA"/>
</dbReference>
<proteinExistence type="predicted"/>
<sequence>DVDDVDQEKEEDPDPGRAVHHPGVLAGVAVV</sequence>
<protein>
    <submittedName>
        <fullName evidence="2">Uncharacterized protein</fullName>
    </submittedName>
</protein>
<evidence type="ECO:0000256" key="1">
    <source>
        <dbReference type="SAM" id="MobiDB-lite"/>
    </source>
</evidence>
<evidence type="ECO:0000313" key="2">
    <source>
        <dbReference type="EMBL" id="CAA9546647.1"/>
    </source>
</evidence>
<name>A0A6J4UC05_9BACT</name>
<feature type="non-terminal residue" evidence="2">
    <location>
        <position position="1"/>
    </location>
</feature>
<feature type="compositionally biased region" description="Acidic residues" evidence="1">
    <location>
        <begin position="1"/>
        <end position="13"/>
    </location>
</feature>
<dbReference type="AlphaFoldDB" id="A0A6J4UC05"/>